<dbReference type="AlphaFoldDB" id="A0A6C0F526"/>
<sequence length="132" mass="15962">MGFHLRVKLLLNIDSVTGAPFIYGAKDGDLVHIPFNPEEHVVPEKFCKYLEQQGDHFVLYVEHFINFNNFVQQVTCEEFLEHYPDWTLYNLKKEFECYNWTKSNHDEFKEFLKWTTNTDSSYFLEWVVCWSY</sequence>
<evidence type="ECO:0000313" key="1">
    <source>
        <dbReference type="EMBL" id="QHT36272.1"/>
    </source>
</evidence>
<dbReference type="EMBL" id="MN739034">
    <property type="protein sequence ID" value="QHT36272.1"/>
    <property type="molecule type" value="Genomic_DNA"/>
</dbReference>
<accession>A0A6C0F526</accession>
<organism evidence="1">
    <name type="scientific">viral metagenome</name>
    <dbReference type="NCBI Taxonomy" id="1070528"/>
    <lineage>
        <taxon>unclassified sequences</taxon>
        <taxon>metagenomes</taxon>
        <taxon>organismal metagenomes</taxon>
    </lineage>
</organism>
<name>A0A6C0F526_9ZZZZ</name>
<protein>
    <submittedName>
        <fullName evidence="1">Uncharacterized protein</fullName>
    </submittedName>
</protein>
<proteinExistence type="predicted"/>
<reference evidence="1" key="1">
    <citation type="journal article" date="2020" name="Nature">
        <title>Giant virus diversity and host interactions through global metagenomics.</title>
        <authorList>
            <person name="Schulz F."/>
            <person name="Roux S."/>
            <person name="Paez-Espino D."/>
            <person name="Jungbluth S."/>
            <person name="Walsh D.A."/>
            <person name="Denef V.J."/>
            <person name="McMahon K.D."/>
            <person name="Konstantinidis K.T."/>
            <person name="Eloe-Fadrosh E.A."/>
            <person name="Kyrpides N.C."/>
            <person name="Woyke T."/>
        </authorList>
    </citation>
    <scope>NUCLEOTIDE SEQUENCE</scope>
    <source>
        <strain evidence="1">GVMAG-M-3300009182-46</strain>
    </source>
</reference>